<evidence type="ECO:0000313" key="2">
    <source>
        <dbReference type="EMBL" id="WGK93892.1"/>
    </source>
</evidence>
<evidence type="ECO:0000313" key="3">
    <source>
        <dbReference type="Proteomes" id="UP001232117"/>
    </source>
</evidence>
<dbReference type="Gene3D" id="2.60.40.10">
    <property type="entry name" value="Immunoglobulins"/>
    <property type="match status" value="1"/>
</dbReference>
<dbReference type="Proteomes" id="UP001232117">
    <property type="component" value="Chromosome"/>
</dbReference>
<dbReference type="InterPro" id="IPR013783">
    <property type="entry name" value="Ig-like_fold"/>
</dbReference>
<dbReference type="NCBIfam" id="TIGR04131">
    <property type="entry name" value="Bac_Flav_CTERM"/>
    <property type="match status" value="1"/>
</dbReference>
<dbReference type="NCBIfam" id="NF038133">
    <property type="entry name" value="choice_anch_L"/>
    <property type="match status" value="1"/>
</dbReference>
<sequence>MSWIKTLLFVLFICCFPNWIMAQISIDDTQNADQLVRVVTNNNSCLTVYPATATGSPIKNSFATFDKNGSNFPFTSGIVLSTWEAENSTGPYNPAFSGSVASWNGDSNMDAILGINSLNATTLEFDFESATNFLSFNYIFASNEYIRDYPCSYSDGLAILIKDITTNSNYTNIATLPDGTPVSSKNIHPAISNSDPTLAKCDAKNESYFGQFNTDVAILSPINYAGQTKVLNAQSKLEIGHKYRIKFVIAEDRSKAQFSALFIEAGSFTSKINLGKDRLIADNTAICNGETFDIKTNMSTTYAYKWYKDGALTPLIGATNPTLTVTQAGIYKVEAMDTSGCVFTGEIKIEYAPGMNLKDVELSKCDDNGLGIAVFDLTSVQSIITNNVSSTTIEGYYTDNTLTVPIVTPTAFEKTTTGDQIVYAKGINSKISCSETAQITLRTMTSSRNQTNLPTPIIKEFAGGKNSIELITPSTNAIYEFSIDGTNYQKNPLFTRLPRGNYLAYIRNTSNCEYTTYPFTILDYPTFFTPNGDGINDVWKIENFDTYPQAVISIFDQYGKLLKQMMSNSVGWDGTFNGYPLPSNDYWFQLILNDNQTINGHFSLKR</sequence>
<dbReference type="InterPro" id="IPR026341">
    <property type="entry name" value="T9SS_type_B"/>
</dbReference>
<dbReference type="RefSeq" id="WP_264533380.1">
    <property type="nucleotide sequence ID" value="NZ_CP092332.1"/>
</dbReference>
<protein>
    <submittedName>
        <fullName evidence="2">T9SS type B sorting domain-containing protein</fullName>
    </submittedName>
</protein>
<dbReference type="Pfam" id="PF13585">
    <property type="entry name" value="CHU_C"/>
    <property type="match status" value="1"/>
</dbReference>
<feature type="chain" id="PRO_5046212173" evidence="1">
    <location>
        <begin position="23"/>
        <end position="606"/>
    </location>
</feature>
<evidence type="ECO:0000256" key="1">
    <source>
        <dbReference type="SAM" id="SignalP"/>
    </source>
</evidence>
<keyword evidence="3" id="KW-1185">Reference proteome</keyword>
<dbReference type="InterPro" id="IPR049804">
    <property type="entry name" value="Choice_anch_L"/>
</dbReference>
<dbReference type="EMBL" id="CP092332">
    <property type="protein sequence ID" value="WGK93892.1"/>
    <property type="molecule type" value="Genomic_DNA"/>
</dbReference>
<proteinExistence type="predicted"/>
<gene>
    <name evidence="2" type="ORF">MG292_07300</name>
</gene>
<feature type="signal peptide" evidence="1">
    <location>
        <begin position="1"/>
        <end position="22"/>
    </location>
</feature>
<name>A0ABY8N2X9_9FLAO</name>
<organism evidence="2 3">
    <name type="scientific">Flavobacterium keumense</name>
    <dbReference type="NCBI Taxonomy" id="1306518"/>
    <lineage>
        <taxon>Bacteria</taxon>
        <taxon>Pseudomonadati</taxon>
        <taxon>Bacteroidota</taxon>
        <taxon>Flavobacteriia</taxon>
        <taxon>Flavobacteriales</taxon>
        <taxon>Flavobacteriaceae</taxon>
        <taxon>Flavobacterium</taxon>
    </lineage>
</organism>
<accession>A0ABY8N2X9</accession>
<keyword evidence="1" id="KW-0732">Signal</keyword>
<reference evidence="2 3" key="1">
    <citation type="submission" date="2023-06" db="EMBL/GenBank/DDBJ databases">
        <title>Complete Genome Sequence of Flavobacterium keumense K3R-10.</title>
        <authorList>
            <person name="Jeong H."/>
            <person name="Jhang S.Y."/>
            <person name="Kim J.N."/>
        </authorList>
    </citation>
    <scope>NUCLEOTIDE SEQUENCE [LARGE SCALE GENOMIC DNA]</scope>
    <source>
        <strain evidence="2 3">K3R-10</strain>
    </source>
</reference>